<dbReference type="HOGENOM" id="CLU_1481306_0_0_4"/>
<organism evidence="1">
    <name type="scientific">Accumulibacter regalis</name>
    <dbReference type="NCBI Taxonomy" id="522306"/>
    <lineage>
        <taxon>Bacteria</taxon>
        <taxon>Pseudomonadati</taxon>
        <taxon>Pseudomonadota</taxon>
        <taxon>Betaproteobacteria</taxon>
        <taxon>Candidatus Accumulibacter</taxon>
    </lineage>
</organism>
<dbReference type="EMBL" id="CP001715">
    <property type="protein sequence ID" value="ACV33817.1"/>
    <property type="molecule type" value="Genomic_DNA"/>
</dbReference>
<name>C7RKZ5_ACCRE</name>
<dbReference type="AlphaFoldDB" id="C7RKZ5"/>
<dbReference type="STRING" id="522306.CAP2UW1_0466"/>
<gene>
    <name evidence="1" type="ordered locus">CAP2UW1_0466</name>
</gene>
<dbReference type="eggNOG" id="ENOG5032UIR">
    <property type="taxonomic scope" value="Bacteria"/>
</dbReference>
<protein>
    <submittedName>
        <fullName evidence="1">Uncharacterized protein</fullName>
    </submittedName>
</protein>
<reference evidence="1" key="1">
    <citation type="submission" date="2009-08" db="EMBL/GenBank/DDBJ databases">
        <authorList>
            <consortium name="US DOE Joint Genome Institute"/>
            <person name="Lucas S."/>
            <person name="Copeland A."/>
            <person name="Lapidus A."/>
            <person name="Glavina del Rio T."/>
            <person name="Dalin E."/>
            <person name="Tice H."/>
            <person name="Bruce D."/>
            <person name="Barry K."/>
            <person name="Pitluck S."/>
            <person name="Lowry S."/>
            <person name="Larimer F."/>
            <person name="Land M."/>
            <person name="Hauser L."/>
            <person name="Kyrpides N."/>
            <person name="Ivanova N."/>
            <person name="McMahon K.D."/>
            <person name="Hugenholtz P."/>
        </authorList>
    </citation>
    <scope>NUCLEOTIDE SEQUENCE</scope>
    <source>
        <strain evidence="1">UW-1</strain>
    </source>
</reference>
<proteinExistence type="predicted"/>
<dbReference type="KEGG" id="app:CAP2UW1_0466"/>
<reference evidence="1" key="2">
    <citation type="submission" date="2009-09" db="EMBL/GenBank/DDBJ databases">
        <title>Complete sequence of chromosome of Candidatus Accumulibacter phosphatis clade IIA str. UW-1.</title>
        <authorList>
            <consortium name="US DOE Joint Genome Institute"/>
            <person name="Martin H.G."/>
            <person name="Ivanova N."/>
            <person name="Kunin V."/>
            <person name="Warnecke F."/>
            <person name="Barry K."/>
            <person name="He S."/>
            <person name="Salamov A."/>
            <person name="Szeto E."/>
            <person name="Dalin E."/>
            <person name="Pangilinan J.L."/>
            <person name="Lapidus A."/>
            <person name="Lowry S."/>
            <person name="Kyrpides N.C."/>
            <person name="McMahon K.D."/>
            <person name="Hugenholtz P."/>
        </authorList>
    </citation>
    <scope>NUCLEOTIDE SEQUENCE [LARGE SCALE GENOMIC DNA]</scope>
    <source>
        <strain evidence="1">UW-1</strain>
    </source>
</reference>
<accession>C7RKZ5</accession>
<sequence>MPAVRDQAVNETAADAGPQEARLLTPQELLAGSLLTYDVEVPPSILRPGDEDAAAAAGGRVRLRPLKVATLALIARAARDDPSLVPLLMIKESLVEPLVPLEQVRQMHAGLVNFLVTAVNRVSGLASGEGAVRHAADSAIGETHVQFAWYFGWTPAQVADLTPGQVAVYLAGIERQRARDSEPQPAP</sequence>
<evidence type="ECO:0000313" key="1">
    <source>
        <dbReference type="EMBL" id="ACV33817.1"/>
    </source>
</evidence>